<gene>
    <name evidence="11" type="ORF">BN869_000005614_1</name>
</gene>
<evidence type="ECO:0000256" key="7">
    <source>
        <dbReference type="SAM" id="MobiDB-lite"/>
    </source>
</evidence>
<evidence type="ECO:0000256" key="3">
    <source>
        <dbReference type="ARBA" id="ARBA00022692"/>
    </source>
</evidence>
<proteinExistence type="predicted"/>
<evidence type="ECO:0000256" key="9">
    <source>
        <dbReference type="SAM" id="SignalP"/>
    </source>
</evidence>
<feature type="region of interest" description="Disordered" evidence="7">
    <location>
        <begin position="373"/>
        <end position="426"/>
    </location>
</feature>
<comment type="subcellular location">
    <subcellularLocation>
        <location evidence="1">Membrane</location>
    </subcellularLocation>
</comment>
<dbReference type="EMBL" id="CDPU01000015">
    <property type="protein sequence ID" value="CEO49557.1"/>
    <property type="molecule type" value="Genomic_DNA"/>
</dbReference>
<evidence type="ECO:0000313" key="11">
    <source>
        <dbReference type="EMBL" id="CEO49557.1"/>
    </source>
</evidence>
<feature type="transmembrane region" description="Helical" evidence="8">
    <location>
        <begin position="341"/>
        <end position="362"/>
    </location>
</feature>
<dbReference type="GO" id="GO:0016020">
    <property type="term" value="C:membrane"/>
    <property type="evidence" value="ECO:0007669"/>
    <property type="project" value="UniProtKB-SubCell"/>
</dbReference>
<feature type="chain" id="PRO_5002117811" description="Cytochrome b561 domain-containing protein" evidence="9">
    <location>
        <begin position="21"/>
        <end position="426"/>
    </location>
</feature>
<dbReference type="InterPro" id="IPR006593">
    <property type="entry name" value="Cyt_b561/ferric_Rdtase_TM"/>
</dbReference>
<keyword evidence="5 8" id="KW-1133">Transmembrane helix</keyword>
<name>A0A0B7K1V5_BIOOC</name>
<feature type="signal peptide" evidence="9">
    <location>
        <begin position="1"/>
        <end position="20"/>
    </location>
</feature>
<evidence type="ECO:0000256" key="2">
    <source>
        <dbReference type="ARBA" id="ARBA00022448"/>
    </source>
</evidence>
<evidence type="ECO:0000256" key="5">
    <source>
        <dbReference type="ARBA" id="ARBA00022989"/>
    </source>
</evidence>
<sequence length="426" mass="46483">MRALHILASVVGLAIDLASAQASFRAGQSRDIRFNWGVPEEAATSGSGNVYLQLDAPDTYSWVALGIGENMMTAKIFLVYQDGEGNVTLSTRQGQNHIMPTYVDRPKVELISGSRAADGRMVAKVRCGDCQDLDLTGQNSWVAAWSAGDAVNDKSTGAMIKHHDDKRIFTVDLSKASIGSDTDSFSEADQANLASDSDYGIVDTDEFSPIRLAHGIIMTTVFVGIYPLGALLMPVFNKWFLHSASQLVAYILMWVGVALGVTYSRQTSLFGKQTHTRLGLIVVILLSFQPVLGYLHHRYFSKHQSIGLVGHIHIWYGRALMVLGVVNGGLGLQLAGQAGGAWVVSYSVIASTCFVAYLISIIMSLNKQKRRRAENSRHSGQRWPSPDSLLQTGEETYHPSYYQSPGNIPLKDLTRNRDNTAVGDGK</sequence>
<keyword evidence="2" id="KW-0813">Transport</keyword>
<dbReference type="AlphaFoldDB" id="A0A0B7K1V5"/>
<dbReference type="PANTHER" id="PTHR47797">
    <property type="entry name" value="DEHYDROGENASE, PUTATIVE (AFU_ORTHOLOGUE AFUA_8G05805)-RELATED"/>
    <property type="match status" value="1"/>
</dbReference>
<feature type="domain" description="Cytochrome b561" evidence="10">
    <location>
        <begin position="213"/>
        <end position="332"/>
    </location>
</feature>
<keyword evidence="9" id="KW-0732">Signal</keyword>
<dbReference type="Gene3D" id="2.60.40.1210">
    <property type="entry name" value="Cellobiose dehydrogenase, cytochrome domain"/>
    <property type="match status" value="1"/>
</dbReference>
<dbReference type="InterPro" id="IPR015920">
    <property type="entry name" value="Cellobiose_DH-like_cyt"/>
</dbReference>
<dbReference type="CDD" id="cd09630">
    <property type="entry name" value="CDH_like_cytochrome"/>
    <property type="match status" value="1"/>
</dbReference>
<evidence type="ECO:0000256" key="1">
    <source>
        <dbReference type="ARBA" id="ARBA00004370"/>
    </source>
</evidence>
<reference evidence="11" key="1">
    <citation type="submission" date="2015-01" db="EMBL/GenBank/DDBJ databases">
        <authorList>
            <person name="Durling Mikael"/>
        </authorList>
    </citation>
    <scope>NUCLEOTIDE SEQUENCE</scope>
</reference>
<evidence type="ECO:0000259" key="10">
    <source>
        <dbReference type="SMART" id="SM00665"/>
    </source>
</evidence>
<dbReference type="PANTHER" id="PTHR47797:SF4">
    <property type="entry name" value="DOMON DOMAIN-CONTAINING PROTEIN"/>
    <property type="match status" value="1"/>
</dbReference>
<protein>
    <recommendedName>
        <fullName evidence="10">Cytochrome b561 domain-containing protein</fullName>
    </recommendedName>
</protein>
<evidence type="ECO:0000256" key="6">
    <source>
        <dbReference type="ARBA" id="ARBA00023136"/>
    </source>
</evidence>
<dbReference type="SMART" id="SM00665">
    <property type="entry name" value="B561"/>
    <property type="match status" value="1"/>
</dbReference>
<dbReference type="Pfam" id="PF10348">
    <property type="entry name" value="DUF2427"/>
    <property type="match status" value="1"/>
</dbReference>
<feature type="transmembrane region" description="Helical" evidence="8">
    <location>
        <begin position="212"/>
        <end position="235"/>
    </location>
</feature>
<accession>A0A0B7K1V5</accession>
<feature type="transmembrane region" description="Helical" evidence="8">
    <location>
        <begin position="247"/>
        <end position="264"/>
    </location>
</feature>
<keyword evidence="3 8" id="KW-0812">Transmembrane</keyword>
<dbReference type="InterPro" id="IPR018825">
    <property type="entry name" value="DUF2427"/>
</dbReference>
<keyword evidence="4" id="KW-0249">Electron transport</keyword>
<dbReference type="SUPFAM" id="SSF49344">
    <property type="entry name" value="CBD9-like"/>
    <property type="match status" value="1"/>
</dbReference>
<evidence type="ECO:0000256" key="4">
    <source>
        <dbReference type="ARBA" id="ARBA00022982"/>
    </source>
</evidence>
<feature type="transmembrane region" description="Helical" evidence="8">
    <location>
        <begin position="276"/>
        <end position="295"/>
    </location>
</feature>
<feature type="transmembrane region" description="Helical" evidence="8">
    <location>
        <begin position="315"/>
        <end position="335"/>
    </location>
</feature>
<dbReference type="CDD" id="cd08760">
    <property type="entry name" value="Cyt_b561_FRRS1_like"/>
    <property type="match status" value="1"/>
</dbReference>
<evidence type="ECO:0000256" key="8">
    <source>
        <dbReference type="SAM" id="Phobius"/>
    </source>
</evidence>
<keyword evidence="6 8" id="KW-0472">Membrane</keyword>
<dbReference type="Pfam" id="PF16010">
    <property type="entry name" value="CDH-cyt"/>
    <property type="match status" value="1"/>
</dbReference>
<organism evidence="11">
    <name type="scientific">Bionectria ochroleuca</name>
    <name type="common">Gliocladium roseum</name>
    <dbReference type="NCBI Taxonomy" id="29856"/>
    <lineage>
        <taxon>Eukaryota</taxon>
        <taxon>Fungi</taxon>
        <taxon>Dikarya</taxon>
        <taxon>Ascomycota</taxon>
        <taxon>Pezizomycotina</taxon>
        <taxon>Sordariomycetes</taxon>
        <taxon>Hypocreomycetidae</taxon>
        <taxon>Hypocreales</taxon>
        <taxon>Bionectriaceae</taxon>
        <taxon>Clonostachys</taxon>
    </lineage>
</organism>